<name>A0A067QD95_9AGAM</name>
<feature type="transmembrane region" description="Helical" evidence="6">
    <location>
        <begin position="132"/>
        <end position="151"/>
    </location>
</feature>
<feature type="compositionally biased region" description="Basic and acidic residues" evidence="5">
    <location>
        <begin position="171"/>
        <end position="187"/>
    </location>
</feature>
<dbReference type="InterPro" id="IPR008253">
    <property type="entry name" value="Marvel"/>
</dbReference>
<evidence type="ECO:0000259" key="7">
    <source>
        <dbReference type="Pfam" id="PF01284"/>
    </source>
</evidence>
<dbReference type="HOGENOM" id="CLU_083413_1_0_1"/>
<proteinExistence type="predicted"/>
<dbReference type="STRING" id="933084.A0A067QD95"/>
<feature type="domain" description="MARVEL" evidence="7">
    <location>
        <begin position="11"/>
        <end position="142"/>
    </location>
</feature>
<evidence type="ECO:0000256" key="1">
    <source>
        <dbReference type="ARBA" id="ARBA00004141"/>
    </source>
</evidence>
<accession>A0A067QD95</accession>
<dbReference type="Pfam" id="PF01284">
    <property type="entry name" value="MARVEL"/>
    <property type="match status" value="1"/>
</dbReference>
<protein>
    <recommendedName>
        <fullName evidence="7">MARVEL domain-containing protein</fullName>
    </recommendedName>
</protein>
<dbReference type="OrthoDB" id="3364107at2759"/>
<keyword evidence="2 6" id="KW-0812">Transmembrane</keyword>
<gene>
    <name evidence="8" type="ORF">JAAARDRAFT_75415</name>
</gene>
<evidence type="ECO:0000256" key="2">
    <source>
        <dbReference type="ARBA" id="ARBA00022692"/>
    </source>
</evidence>
<comment type="subcellular location">
    <subcellularLocation>
        <location evidence="1">Membrane</location>
        <topology evidence="1">Multi-pass membrane protein</topology>
    </subcellularLocation>
</comment>
<dbReference type="AlphaFoldDB" id="A0A067QD95"/>
<dbReference type="InParanoid" id="A0A067QD95"/>
<evidence type="ECO:0000256" key="6">
    <source>
        <dbReference type="SAM" id="Phobius"/>
    </source>
</evidence>
<sequence length="246" mass="27390">MVAFFPIFRRVILVTLLLFSIVVLGLSAHMIYFTETHYGGYLISSALAIAVSIITILVVSFSLVVDFLQQNVFTSIVVVDLAFQVVLWALWVATGADTADADSQSFPDGCIFIDRDVDHACREFTAIQAFSFLNWLLIMGYAITLFSLAIIGRRTHGDRIWTSRIHTHPFMRDSRDQQDGQSDDAKKGGTSTMRQDKESAPEISSPTLPTLPKPLHRSITVDSRFDKLEGSRVSSLLPCNNPTYPV</sequence>
<feature type="transmembrane region" description="Helical" evidence="6">
    <location>
        <begin position="12"/>
        <end position="32"/>
    </location>
</feature>
<evidence type="ECO:0000256" key="3">
    <source>
        <dbReference type="ARBA" id="ARBA00022989"/>
    </source>
</evidence>
<dbReference type="EMBL" id="KL197709">
    <property type="protein sequence ID" value="KDQ65033.1"/>
    <property type="molecule type" value="Genomic_DNA"/>
</dbReference>
<keyword evidence="3 6" id="KW-1133">Transmembrane helix</keyword>
<organism evidence="8 9">
    <name type="scientific">Jaapia argillacea MUCL 33604</name>
    <dbReference type="NCBI Taxonomy" id="933084"/>
    <lineage>
        <taxon>Eukaryota</taxon>
        <taxon>Fungi</taxon>
        <taxon>Dikarya</taxon>
        <taxon>Basidiomycota</taxon>
        <taxon>Agaricomycotina</taxon>
        <taxon>Agaricomycetes</taxon>
        <taxon>Agaricomycetidae</taxon>
        <taxon>Jaapiales</taxon>
        <taxon>Jaapiaceae</taxon>
        <taxon>Jaapia</taxon>
    </lineage>
</organism>
<keyword evidence="4 6" id="KW-0472">Membrane</keyword>
<evidence type="ECO:0000256" key="5">
    <source>
        <dbReference type="SAM" id="MobiDB-lite"/>
    </source>
</evidence>
<feature type="transmembrane region" description="Helical" evidence="6">
    <location>
        <begin position="38"/>
        <end position="65"/>
    </location>
</feature>
<feature type="region of interest" description="Disordered" evidence="5">
    <location>
        <begin position="171"/>
        <end position="218"/>
    </location>
</feature>
<reference evidence="9" key="1">
    <citation type="journal article" date="2014" name="Proc. Natl. Acad. Sci. U.S.A.">
        <title>Extensive sampling of basidiomycete genomes demonstrates inadequacy of the white-rot/brown-rot paradigm for wood decay fungi.</title>
        <authorList>
            <person name="Riley R."/>
            <person name="Salamov A.A."/>
            <person name="Brown D.W."/>
            <person name="Nagy L.G."/>
            <person name="Floudas D."/>
            <person name="Held B.W."/>
            <person name="Levasseur A."/>
            <person name="Lombard V."/>
            <person name="Morin E."/>
            <person name="Otillar R."/>
            <person name="Lindquist E.A."/>
            <person name="Sun H."/>
            <person name="LaButti K.M."/>
            <person name="Schmutz J."/>
            <person name="Jabbour D."/>
            <person name="Luo H."/>
            <person name="Baker S.E."/>
            <person name="Pisabarro A.G."/>
            <person name="Walton J.D."/>
            <person name="Blanchette R.A."/>
            <person name="Henrissat B."/>
            <person name="Martin F."/>
            <person name="Cullen D."/>
            <person name="Hibbett D.S."/>
            <person name="Grigoriev I.V."/>
        </authorList>
    </citation>
    <scope>NUCLEOTIDE SEQUENCE [LARGE SCALE GENOMIC DNA]</scope>
    <source>
        <strain evidence="9">MUCL 33604</strain>
    </source>
</reference>
<dbReference type="GO" id="GO:0016020">
    <property type="term" value="C:membrane"/>
    <property type="evidence" value="ECO:0007669"/>
    <property type="project" value="UniProtKB-SubCell"/>
</dbReference>
<dbReference type="Proteomes" id="UP000027265">
    <property type="component" value="Unassembled WGS sequence"/>
</dbReference>
<evidence type="ECO:0000313" key="9">
    <source>
        <dbReference type="Proteomes" id="UP000027265"/>
    </source>
</evidence>
<feature type="transmembrane region" description="Helical" evidence="6">
    <location>
        <begin position="72"/>
        <end position="93"/>
    </location>
</feature>
<keyword evidence="9" id="KW-1185">Reference proteome</keyword>
<evidence type="ECO:0000256" key="4">
    <source>
        <dbReference type="ARBA" id="ARBA00023136"/>
    </source>
</evidence>
<evidence type="ECO:0000313" key="8">
    <source>
        <dbReference type="EMBL" id="KDQ65033.1"/>
    </source>
</evidence>